<evidence type="ECO:0000313" key="3">
    <source>
        <dbReference type="EMBL" id="AFZ06521.1"/>
    </source>
</evidence>
<dbReference type="Gene3D" id="2.40.50.200">
    <property type="entry name" value="Bacterial OB-fold"/>
    <property type="match status" value="1"/>
</dbReference>
<dbReference type="Proteomes" id="UP000010478">
    <property type="component" value="Chromosome"/>
</dbReference>
<keyword evidence="1 2" id="KW-0732">Signal</keyword>
<dbReference type="Pfam" id="PF04076">
    <property type="entry name" value="BOF"/>
    <property type="match status" value="1"/>
</dbReference>
<dbReference type="OrthoDB" id="467760at2"/>
<dbReference type="KEGG" id="oni:Osc7112_2050"/>
<dbReference type="EMBL" id="CP003614">
    <property type="protein sequence ID" value="AFZ06521.1"/>
    <property type="molecule type" value="Genomic_DNA"/>
</dbReference>
<evidence type="ECO:0000256" key="2">
    <source>
        <dbReference type="SAM" id="SignalP"/>
    </source>
</evidence>
<dbReference type="STRING" id="179408.Osc7112_2050"/>
<dbReference type="InterPro" id="IPR036700">
    <property type="entry name" value="BOBF_sf"/>
</dbReference>
<dbReference type="InterPro" id="IPR005220">
    <property type="entry name" value="CarO-like"/>
</dbReference>
<dbReference type="HOGENOM" id="CLU_163220_0_0_3"/>
<dbReference type="AlphaFoldDB" id="K9VF03"/>
<reference evidence="3 4" key="1">
    <citation type="submission" date="2012-05" db="EMBL/GenBank/DDBJ databases">
        <title>Finished chromosome of genome of Oscillatoria sp. PCC 7112.</title>
        <authorList>
            <consortium name="US DOE Joint Genome Institute"/>
            <person name="Gugger M."/>
            <person name="Coursin T."/>
            <person name="Rippka R."/>
            <person name="Tandeau De Marsac N."/>
            <person name="Huntemann M."/>
            <person name="Wei C.-L."/>
            <person name="Han J."/>
            <person name="Detter J.C."/>
            <person name="Han C."/>
            <person name="Tapia R."/>
            <person name="Davenport K."/>
            <person name="Daligault H."/>
            <person name="Erkkila T."/>
            <person name="Gu W."/>
            <person name="Munk A.C.C."/>
            <person name="Teshima H."/>
            <person name="Xu Y."/>
            <person name="Chain P."/>
            <person name="Chen A."/>
            <person name="Krypides N."/>
            <person name="Mavromatis K."/>
            <person name="Markowitz V."/>
            <person name="Szeto E."/>
            <person name="Ivanova N."/>
            <person name="Mikhailova N."/>
            <person name="Ovchinnikova G."/>
            <person name="Pagani I."/>
            <person name="Pati A."/>
            <person name="Goodwin L."/>
            <person name="Peters L."/>
            <person name="Pitluck S."/>
            <person name="Woyke T."/>
            <person name="Kerfeld C."/>
        </authorList>
    </citation>
    <scope>NUCLEOTIDE SEQUENCE [LARGE SCALE GENOMIC DNA]</scope>
    <source>
        <strain evidence="3 4">PCC 7112</strain>
    </source>
</reference>
<feature type="chain" id="PRO_5003936775" evidence="2">
    <location>
        <begin position="26"/>
        <end position="128"/>
    </location>
</feature>
<feature type="signal peptide" evidence="2">
    <location>
        <begin position="1"/>
        <end position="25"/>
    </location>
</feature>
<dbReference type="InterPro" id="IPR010916">
    <property type="entry name" value="TonB_box_CS"/>
</dbReference>
<sequence length="128" mass="13742" precursor="true">MKPKKLFSVSAVTTLLLVVATSAFAQAITRIRDLPALKTGITISGRVVGFGESDENEWILNDGSGQVRVDAGPRRWRNINLSEGETITVVGEMDDGEFDAFSITLSNGSIINIRSPQGPPPWAGKEGK</sequence>
<name>K9VF03_9CYAN</name>
<dbReference type="SUPFAM" id="SSF101756">
    <property type="entry name" value="Hypothetical protein YgiW"/>
    <property type="match status" value="1"/>
</dbReference>
<protein>
    <submittedName>
        <fullName evidence="3">Uncharacterized protein</fullName>
    </submittedName>
</protein>
<accession>K9VF03</accession>
<organism evidence="3 4">
    <name type="scientific">Phormidium nigroviride PCC 7112</name>
    <dbReference type="NCBI Taxonomy" id="179408"/>
    <lineage>
        <taxon>Bacteria</taxon>
        <taxon>Bacillati</taxon>
        <taxon>Cyanobacteriota</taxon>
        <taxon>Cyanophyceae</taxon>
        <taxon>Oscillatoriophycideae</taxon>
        <taxon>Oscillatoriales</taxon>
        <taxon>Oscillatoriaceae</taxon>
        <taxon>Phormidium</taxon>
    </lineage>
</organism>
<dbReference type="PROSITE" id="PS00430">
    <property type="entry name" value="TONB_DEPENDENT_REC_1"/>
    <property type="match status" value="1"/>
</dbReference>
<proteinExistence type="predicted"/>
<dbReference type="RefSeq" id="WP_015175829.1">
    <property type="nucleotide sequence ID" value="NC_019729.1"/>
</dbReference>
<evidence type="ECO:0000313" key="4">
    <source>
        <dbReference type="Proteomes" id="UP000010478"/>
    </source>
</evidence>
<dbReference type="eggNOG" id="COG3111">
    <property type="taxonomic scope" value="Bacteria"/>
</dbReference>
<dbReference type="PATRIC" id="fig|179408.3.peg.2508"/>
<evidence type="ECO:0000256" key="1">
    <source>
        <dbReference type="ARBA" id="ARBA00022729"/>
    </source>
</evidence>
<gene>
    <name evidence="3" type="ORF">Osc7112_2050</name>
</gene>
<keyword evidence="4" id="KW-1185">Reference proteome</keyword>